<dbReference type="InterPro" id="IPR009057">
    <property type="entry name" value="Homeodomain-like_sf"/>
</dbReference>
<dbReference type="PRINTS" id="PR00032">
    <property type="entry name" value="HTHARAC"/>
</dbReference>
<comment type="function">
    <text evidence="5">May play the central regulatory role in sporulation. It may be an element of the effector pathway responsible for the activation of sporulation genes in response to nutritional stress. Spo0A may act in concert with spo0H (a sigma factor) to control the expression of some genes that are critical to the sporulation process.</text>
</comment>
<dbReference type="SUPFAM" id="SSF52172">
    <property type="entry name" value="CheY-like"/>
    <property type="match status" value="1"/>
</dbReference>
<dbReference type="GO" id="GO:0003700">
    <property type="term" value="F:DNA-binding transcription factor activity"/>
    <property type="evidence" value="ECO:0007669"/>
    <property type="project" value="InterPro"/>
</dbReference>
<evidence type="ECO:0000256" key="2">
    <source>
        <dbReference type="ARBA" id="ARBA00023015"/>
    </source>
</evidence>
<name>A0AAW9WME8_9FIRM</name>
<dbReference type="PROSITE" id="PS00041">
    <property type="entry name" value="HTH_ARAC_FAMILY_1"/>
    <property type="match status" value="1"/>
</dbReference>
<evidence type="ECO:0000313" key="9">
    <source>
        <dbReference type="EMBL" id="MUB65983.1"/>
    </source>
</evidence>
<keyword evidence="4" id="KW-0804">Transcription</keyword>
<dbReference type="CDD" id="cd17536">
    <property type="entry name" value="REC_YesN-like"/>
    <property type="match status" value="1"/>
</dbReference>
<dbReference type="InterPro" id="IPR011006">
    <property type="entry name" value="CheY-like_superfamily"/>
</dbReference>
<proteinExistence type="predicted"/>
<evidence type="ECO:0000256" key="6">
    <source>
        <dbReference type="PROSITE-ProRule" id="PRU00169"/>
    </source>
</evidence>
<dbReference type="InterPro" id="IPR018060">
    <property type="entry name" value="HTH_AraC"/>
</dbReference>
<dbReference type="EMBL" id="WNME01000020">
    <property type="protein sequence ID" value="MUB65983.1"/>
    <property type="molecule type" value="Genomic_DNA"/>
</dbReference>
<dbReference type="Gene3D" id="3.40.50.2300">
    <property type="match status" value="1"/>
</dbReference>
<accession>A0AAW9WME8</accession>
<dbReference type="PROSITE" id="PS01124">
    <property type="entry name" value="HTH_ARAC_FAMILY_2"/>
    <property type="match status" value="1"/>
</dbReference>
<dbReference type="Pfam" id="PF12833">
    <property type="entry name" value="HTH_18"/>
    <property type="match status" value="1"/>
</dbReference>
<dbReference type="InterPro" id="IPR018062">
    <property type="entry name" value="HTH_AraC-typ_CS"/>
</dbReference>
<dbReference type="GO" id="GO:0043565">
    <property type="term" value="F:sequence-specific DNA binding"/>
    <property type="evidence" value="ECO:0007669"/>
    <property type="project" value="InterPro"/>
</dbReference>
<dbReference type="PANTHER" id="PTHR43280">
    <property type="entry name" value="ARAC-FAMILY TRANSCRIPTIONAL REGULATOR"/>
    <property type="match status" value="1"/>
</dbReference>
<dbReference type="Pfam" id="PF00072">
    <property type="entry name" value="Response_reg"/>
    <property type="match status" value="1"/>
</dbReference>
<organism evidence="9 10">
    <name type="scientific">Hungatella hathewayi</name>
    <dbReference type="NCBI Taxonomy" id="154046"/>
    <lineage>
        <taxon>Bacteria</taxon>
        <taxon>Bacillati</taxon>
        <taxon>Bacillota</taxon>
        <taxon>Clostridia</taxon>
        <taxon>Lachnospirales</taxon>
        <taxon>Lachnospiraceae</taxon>
        <taxon>Hungatella</taxon>
    </lineage>
</organism>
<sequence>MKILLVDDDLHVIQGINQNMNWNNLSIDTVLSALTADKARELILKESVDIMICDIEMPRETGIQLLQWVRENHYGIETIFLTCFADFHYAQQAIKLESTEYLLKPVDYEKLRDAVIRATDKVREMQQNLNDVVNSQYWKLNKEKVKREIWHQLLTGTKKGDLFLNDENSHGFQYLRKDWFCCIMILFPGMSTECFQSRELEEYINGLSHSLPVEYELEASMPYTYPIWSLIVRTVEKKFTQMEAISEWQDLLKQRLEHRYTVIVARNRWAKASELSIIAAELEKQLKHCPFSEQFILDAGEYEEKEVIYLNPDFGQWKAMILAGEYDQLMTAVKFYLHQEECSEHINITWLELFRVDMTQMVYACLSGWNISAHLLFQNNKKQYEESVVSVKQMALYVEYLLTKSREYKRYIEQPKGIACKVRDYLDQHYCEEISREDYGRIVFMNPDYISRQFRKEFGMTIGSYILKKRLDKAKELLVDTSDPVGVISLRIGYDNYAYFSKIFRENIGMPPNEYRKKRKKSEGDHGGN</sequence>
<protein>
    <recommendedName>
        <fullName evidence="1">Stage 0 sporulation protein A homolog</fullName>
    </recommendedName>
</protein>
<evidence type="ECO:0000256" key="1">
    <source>
        <dbReference type="ARBA" id="ARBA00018672"/>
    </source>
</evidence>
<dbReference type="GO" id="GO:0000160">
    <property type="term" value="P:phosphorelay signal transduction system"/>
    <property type="evidence" value="ECO:0007669"/>
    <property type="project" value="InterPro"/>
</dbReference>
<dbReference type="SUPFAM" id="SSF46689">
    <property type="entry name" value="Homeodomain-like"/>
    <property type="match status" value="2"/>
</dbReference>
<dbReference type="SMART" id="SM00448">
    <property type="entry name" value="REC"/>
    <property type="match status" value="1"/>
</dbReference>
<feature type="modified residue" description="4-aspartylphosphate" evidence="6">
    <location>
        <position position="54"/>
    </location>
</feature>
<evidence type="ECO:0000259" key="7">
    <source>
        <dbReference type="PROSITE" id="PS01124"/>
    </source>
</evidence>
<keyword evidence="3" id="KW-0238">DNA-binding</keyword>
<evidence type="ECO:0000256" key="4">
    <source>
        <dbReference type="ARBA" id="ARBA00023163"/>
    </source>
</evidence>
<evidence type="ECO:0000259" key="8">
    <source>
        <dbReference type="PROSITE" id="PS50110"/>
    </source>
</evidence>
<evidence type="ECO:0000256" key="5">
    <source>
        <dbReference type="ARBA" id="ARBA00024867"/>
    </source>
</evidence>
<dbReference type="Proteomes" id="UP000434223">
    <property type="component" value="Unassembled WGS sequence"/>
</dbReference>
<dbReference type="PANTHER" id="PTHR43280:SF2">
    <property type="entry name" value="HTH-TYPE TRANSCRIPTIONAL REGULATOR EXSA"/>
    <property type="match status" value="1"/>
</dbReference>
<keyword evidence="6" id="KW-0597">Phosphoprotein</keyword>
<feature type="domain" description="HTH araC/xylS-type" evidence="7">
    <location>
        <begin position="420"/>
        <end position="518"/>
    </location>
</feature>
<dbReference type="InterPro" id="IPR020449">
    <property type="entry name" value="Tscrpt_reg_AraC-type_HTH"/>
</dbReference>
<dbReference type="PROSITE" id="PS50110">
    <property type="entry name" value="RESPONSE_REGULATORY"/>
    <property type="match status" value="1"/>
</dbReference>
<comment type="caution">
    <text evidence="9">The sequence shown here is derived from an EMBL/GenBank/DDBJ whole genome shotgun (WGS) entry which is preliminary data.</text>
</comment>
<dbReference type="Gene3D" id="1.10.10.60">
    <property type="entry name" value="Homeodomain-like"/>
    <property type="match status" value="2"/>
</dbReference>
<evidence type="ECO:0000256" key="3">
    <source>
        <dbReference type="ARBA" id="ARBA00023125"/>
    </source>
</evidence>
<dbReference type="SMART" id="SM00342">
    <property type="entry name" value="HTH_ARAC"/>
    <property type="match status" value="1"/>
</dbReference>
<dbReference type="RefSeq" id="WP_155560936.1">
    <property type="nucleotide sequence ID" value="NZ_JBDMEG010000018.1"/>
</dbReference>
<feature type="domain" description="Response regulatory" evidence="8">
    <location>
        <begin position="2"/>
        <end position="119"/>
    </location>
</feature>
<dbReference type="InterPro" id="IPR001789">
    <property type="entry name" value="Sig_transdc_resp-reg_receiver"/>
</dbReference>
<reference evidence="9 10" key="1">
    <citation type="submission" date="2019-09" db="EMBL/GenBank/DDBJ databases">
        <title>Draft genome sequencing of Hungatella hathewayi 123Y-2.</title>
        <authorList>
            <person name="Lv Q."/>
            <person name="Li S."/>
        </authorList>
    </citation>
    <scope>NUCLEOTIDE SEQUENCE [LARGE SCALE GENOMIC DNA]</scope>
    <source>
        <strain evidence="9 10">123Y-2</strain>
    </source>
</reference>
<keyword evidence="2" id="KW-0805">Transcription regulation</keyword>
<dbReference type="AlphaFoldDB" id="A0AAW9WME8"/>
<evidence type="ECO:0000313" key="10">
    <source>
        <dbReference type="Proteomes" id="UP000434223"/>
    </source>
</evidence>
<gene>
    <name evidence="9" type="ORF">GNE07_23460</name>
</gene>